<dbReference type="AlphaFoldDB" id="A0A5M9JAC8"/>
<proteinExistence type="predicted"/>
<dbReference type="EMBL" id="VICG01000014">
    <property type="protein sequence ID" value="KAA8564822.1"/>
    <property type="molecule type" value="Genomic_DNA"/>
</dbReference>
<evidence type="ECO:0000313" key="2">
    <source>
        <dbReference type="EMBL" id="KAA8564822.1"/>
    </source>
</evidence>
<sequence>MQSPTISCDSRMDPNHVHIVPDMTTYEALSHVPLGHTIPRKPVNTPASPRYNGPQSQVAARKEVPGLRSTPREEVPASESRRVPENSNGPPRNTYKEKGSGCGCLIM</sequence>
<feature type="compositionally biased region" description="Basic and acidic residues" evidence="1">
    <location>
        <begin position="60"/>
        <end position="84"/>
    </location>
</feature>
<evidence type="ECO:0000313" key="3">
    <source>
        <dbReference type="Proteomes" id="UP000322873"/>
    </source>
</evidence>
<accession>A0A5M9JAC8</accession>
<comment type="caution">
    <text evidence="2">The sequence shown here is derived from an EMBL/GenBank/DDBJ whole genome shotgun (WGS) entry which is preliminary data.</text>
</comment>
<name>A0A5M9JAC8_MONFR</name>
<organism evidence="2 3">
    <name type="scientific">Monilinia fructicola</name>
    <name type="common">Brown rot fungus</name>
    <name type="synonym">Ciboria fructicola</name>
    <dbReference type="NCBI Taxonomy" id="38448"/>
    <lineage>
        <taxon>Eukaryota</taxon>
        <taxon>Fungi</taxon>
        <taxon>Dikarya</taxon>
        <taxon>Ascomycota</taxon>
        <taxon>Pezizomycotina</taxon>
        <taxon>Leotiomycetes</taxon>
        <taxon>Helotiales</taxon>
        <taxon>Sclerotiniaceae</taxon>
        <taxon>Monilinia</taxon>
    </lineage>
</organism>
<keyword evidence="3" id="KW-1185">Reference proteome</keyword>
<gene>
    <name evidence="2" type="ORF">EYC84_010593</name>
</gene>
<protein>
    <submittedName>
        <fullName evidence="2">Uncharacterized protein</fullName>
    </submittedName>
</protein>
<evidence type="ECO:0000256" key="1">
    <source>
        <dbReference type="SAM" id="MobiDB-lite"/>
    </source>
</evidence>
<reference evidence="2 3" key="1">
    <citation type="submission" date="2019-06" db="EMBL/GenBank/DDBJ databases">
        <title>Genome Sequence of the Brown Rot Fungal Pathogen Monilinia fructicola.</title>
        <authorList>
            <person name="De Miccolis Angelini R.M."/>
            <person name="Landi L."/>
            <person name="Abate D."/>
            <person name="Pollastro S."/>
            <person name="Romanazzi G."/>
            <person name="Faretra F."/>
        </authorList>
    </citation>
    <scope>NUCLEOTIDE SEQUENCE [LARGE SCALE GENOMIC DNA]</scope>
    <source>
        <strain evidence="2 3">Mfrc123</strain>
    </source>
</reference>
<dbReference type="Proteomes" id="UP000322873">
    <property type="component" value="Unassembled WGS sequence"/>
</dbReference>
<feature type="region of interest" description="Disordered" evidence="1">
    <location>
        <begin position="37"/>
        <end position="107"/>
    </location>
</feature>